<dbReference type="Gene3D" id="1.20.5.110">
    <property type="match status" value="2"/>
</dbReference>
<name>A0ABR2DFA3_9ROSI</name>
<evidence type="ECO:0000256" key="14">
    <source>
        <dbReference type="ARBA" id="ARBA00023170"/>
    </source>
</evidence>
<dbReference type="InterPro" id="IPR051716">
    <property type="entry name" value="Plant_RL_S/T_kinase"/>
</dbReference>
<keyword evidence="15" id="KW-0325">Glycoprotein</keyword>
<evidence type="ECO:0000313" key="21">
    <source>
        <dbReference type="Proteomes" id="UP001472677"/>
    </source>
</evidence>
<gene>
    <name evidence="20" type="ORF">V6N12_043763</name>
</gene>
<evidence type="ECO:0000256" key="17">
    <source>
        <dbReference type="ARBA" id="ARBA00048679"/>
    </source>
</evidence>
<dbReference type="PANTHER" id="PTHR48053">
    <property type="entry name" value="LEUCINE RICH REPEAT FAMILY PROTEIN, EXPRESSED"/>
    <property type="match status" value="1"/>
</dbReference>
<evidence type="ECO:0000313" key="20">
    <source>
        <dbReference type="EMBL" id="KAK8537610.1"/>
    </source>
</evidence>
<keyword evidence="3" id="KW-0813">Transport</keyword>
<evidence type="ECO:0000256" key="13">
    <source>
        <dbReference type="ARBA" id="ARBA00023136"/>
    </source>
</evidence>
<evidence type="ECO:0000256" key="6">
    <source>
        <dbReference type="ARBA" id="ARBA00022679"/>
    </source>
</evidence>
<dbReference type="CDD" id="cd15861">
    <property type="entry name" value="SNARE_SNAP25N_23N_29N_SEC9N"/>
    <property type="match status" value="1"/>
</dbReference>
<dbReference type="InterPro" id="IPR000727">
    <property type="entry name" value="T_SNARE_dom"/>
</dbReference>
<dbReference type="Pfam" id="PF13855">
    <property type="entry name" value="LRR_8"/>
    <property type="match status" value="1"/>
</dbReference>
<keyword evidence="11" id="KW-0067">ATP-binding</keyword>
<dbReference type="Pfam" id="PF23598">
    <property type="entry name" value="LRR_14"/>
    <property type="match status" value="1"/>
</dbReference>
<dbReference type="EC" id="2.7.11.1" evidence="2"/>
<evidence type="ECO:0000259" key="19">
    <source>
        <dbReference type="PROSITE" id="PS50192"/>
    </source>
</evidence>
<comment type="catalytic activity">
    <reaction evidence="16">
        <text>L-threonyl-[protein] + ATP = O-phospho-L-threonyl-[protein] + ADP + H(+)</text>
        <dbReference type="Rhea" id="RHEA:46608"/>
        <dbReference type="Rhea" id="RHEA-COMP:11060"/>
        <dbReference type="Rhea" id="RHEA-COMP:11605"/>
        <dbReference type="ChEBI" id="CHEBI:15378"/>
        <dbReference type="ChEBI" id="CHEBI:30013"/>
        <dbReference type="ChEBI" id="CHEBI:30616"/>
        <dbReference type="ChEBI" id="CHEBI:61977"/>
        <dbReference type="ChEBI" id="CHEBI:456216"/>
        <dbReference type="EC" id="2.7.11.1"/>
    </reaction>
</comment>
<dbReference type="SUPFAM" id="SSF52058">
    <property type="entry name" value="L domain-like"/>
    <property type="match status" value="1"/>
</dbReference>
<evidence type="ECO:0000256" key="12">
    <source>
        <dbReference type="ARBA" id="ARBA00022927"/>
    </source>
</evidence>
<dbReference type="SMART" id="SM00369">
    <property type="entry name" value="LRR_TYP"/>
    <property type="match status" value="5"/>
</dbReference>
<keyword evidence="4" id="KW-0723">Serine/threonine-protein kinase</keyword>
<keyword evidence="5" id="KW-0433">Leucine-rich repeat</keyword>
<evidence type="ECO:0000256" key="3">
    <source>
        <dbReference type="ARBA" id="ARBA00022448"/>
    </source>
</evidence>
<accession>A0ABR2DFA3</accession>
<evidence type="ECO:0000256" key="9">
    <source>
        <dbReference type="ARBA" id="ARBA00022741"/>
    </source>
</evidence>
<sequence>MLGLKKSPLKTAKHSSVDPARVAASRSNPFDSDDEIDNKQTLKPSRRTSSEPTLSPPNFGANPFDDEGKVNSSSYWQSSASRNKYKNDFRDSGGLENQQVQELENYAVYKAEETTKSVDNCLKIAEEMREGATNTLITLHQQGEQITRTHNVAAGIDHDLSRGEKLLGNLGGMFSRTWKPKKTRPIVGPVITRDDLPKSSGGHLEQREKLGLNAVPKGRSKSRTALPEPTDAYQKVEFEKAKQDDALSDLSDLLGELKVMAVDMGSEIERQTKALDGVQDDVDVLNILKALNEIKASLGWRVVYAWIGDDPCGDGDLPPWSGVTCSTQGDYRVVTELEVYAVSIVGPFPIAVTNLLDLTRLDLHNNKLTGPIPPQIGRLRRLKTLNLRWNKLQDVLPPEIGELKRLTHLSLSFNNFKGEIPRELANLPELRYLYLQENRFTGRVPAELGTLQNLRHLDVGNNHLVGTIRELIRIEGGFPVLRNLYLNNNYLTGGIPAQLANLTNLEILYLSYNKMSGAIPTALAHIPKLTYLYLDHNQFSGRIPDAFYKHPFLKELYIEGTTFRPGVNPIGAHKVLELSDTDFLV</sequence>
<dbReference type="InterPro" id="IPR044766">
    <property type="entry name" value="NPSN/SNAP25-like_N_SNARE"/>
</dbReference>
<evidence type="ECO:0000256" key="4">
    <source>
        <dbReference type="ARBA" id="ARBA00022527"/>
    </source>
</evidence>
<evidence type="ECO:0000256" key="1">
    <source>
        <dbReference type="ARBA" id="ARBA00004479"/>
    </source>
</evidence>
<evidence type="ECO:0000256" key="8">
    <source>
        <dbReference type="ARBA" id="ARBA00022737"/>
    </source>
</evidence>
<organism evidence="20 21">
    <name type="scientific">Hibiscus sabdariffa</name>
    <name type="common">roselle</name>
    <dbReference type="NCBI Taxonomy" id="183260"/>
    <lineage>
        <taxon>Eukaryota</taxon>
        <taxon>Viridiplantae</taxon>
        <taxon>Streptophyta</taxon>
        <taxon>Embryophyta</taxon>
        <taxon>Tracheophyta</taxon>
        <taxon>Spermatophyta</taxon>
        <taxon>Magnoliopsida</taxon>
        <taxon>eudicotyledons</taxon>
        <taxon>Gunneridae</taxon>
        <taxon>Pentapetalae</taxon>
        <taxon>rosids</taxon>
        <taxon>malvids</taxon>
        <taxon>Malvales</taxon>
        <taxon>Malvaceae</taxon>
        <taxon>Malvoideae</taxon>
        <taxon>Hibiscus</taxon>
    </lineage>
</organism>
<dbReference type="InterPro" id="IPR003591">
    <property type="entry name" value="Leu-rich_rpt_typical-subtyp"/>
</dbReference>
<dbReference type="PROSITE" id="PS50192">
    <property type="entry name" value="T_SNARE"/>
    <property type="match status" value="1"/>
</dbReference>
<evidence type="ECO:0000256" key="15">
    <source>
        <dbReference type="ARBA" id="ARBA00023180"/>
    </source>
</evidence>
<evidence type="ECO:0000256" key="7">
    <source>
        <dbReference type="ARBA" id="ARBA00022729"/>
    </source>
</evidence>
<evidence type="ECO:0000256" key="18">
    <source>
        <dbReference type="SAM" id="MobiDB-lite"/>
    </source>
</evidence>
<feature type="region of interest" description="Disordered" evidence="18">
    <location>
        <begin position="1"/>
        <end position="77"/>
    </location>
</feature>
<keyword evidence="6" id="KW-0808">Transferase</keyword>
<dbReference type="InterPro" id="IPR032675">
    <property type="entry name" value="LRR_dom_sf"/>
</dbReference>
<keyword evidence="13" id="KW-0472">Membrane</keyword>
<reference evidence="20 21" key="1">
    <citation type="journal article" date="2024" name="G3 (Bethesda)">
        <title>Genome assembly of Hibiscus sabdariffa L. provides insights into metabolisms of medicinal natural products.</title>
        <authorList>
            <person name="Kim T."/>
        </authorList>
    </citation>
    <scope>NUCLEOTIDE SEQUENCE [LARGE SCALE GENOMIC DNA]</scope>
    <source>
        <strain evidence="20">TK-2024</strain>
        <tissue evidence="20">Old leaves</tissue>
    </source>
</reference>
<feature type="domain" description="T-SNARE coiled-coil homology" evidence="19">
    <location>
        <begin position="242"/>
        <end position="283"/>
    </location>
</feature>
<keyword evidence="21" id="KW-1185">Reference proteome</keyword>
<keyword evidence="9" id="KW-0547">Nucleotide-binding</keyword>
<dbReference type="InterPro" id="IPR055414">
    <property type="entry name" value="LRR_R13L4/SHOC2-like"/>
</dbReference>
<comment type="catalytic activity">
    <reaction evidence="17">
        <text>L-seryl-[protein] + ATP = O-phospho-L-seryl-[protein] + ADP + H(+)</text>
        <dbReference type="Rhea" id="RHEA:17989"/>
        <dbReference type="Rhea" id="RHEA-COMP:9863"/>
        <dbReference type="Rhea" id="RHEA-COMP:11604"/>
        <dbReference type="ChEBI" id="CHEBI:15378"/>
        <dbReference type="ChEBI" id="CHEBI:29999"/>
        <dbReference type="ChEBI" id="CHEBI:30616"/>
        <dbReference type="ChEBI" id="CHEBI:83421"/>
        <dbReference type="ChEBI" id="CHEBI:456216"/>
        <dbReference type="EC" id="2.7.11.1"/>
    </reaction>
</comment>
<protein>
    <recommendedName>
        <fullName evidence="2">non-specific serine/threonine protein kinase</fullName>
        <ecNumber evidence="2">2.7.11.1</ecNumber>
    </recommendedName>
</protein>
<evidence type="ECO:0000256" key="10">
    <source>
        <dbReference type="ARBA" id="ARBA00022777"/>
    </source>
</evidence>
<keyword evidence="14" id="KW-0675">Receptor</keyword>
<comment type="caution">
    <text evidence="20">The sequence shown here is derived from an EMBL/GenBank/DDBJ whole genome shotgun (WGS) entry which is preliminary data.</text>
</comment>
<dbReference type="EMBL" id="JBBPBM010000028">
    <property type="protein sequence ID" value="KAK8537610.1"/>
    <property type="molecule type" value="Genomic_DNA"/>
</dbReference>
<dbReference type="PANTHER" id="PTHR48053:SF71">
    <property type="entry name" value="LEUCINE RICH REPEAT FAMILY PROTEIN, EXPRESSED"/>
    <property type="match status" value="1"/>
</dbReference>
<dbReference type="SUPFAM" id="SSF58038">
    <property type="entry name" value="SNARE fusion complex"/>
    <property type="match status" value="2"/>
</dbReference>
<proteinExistence type="predicted"/>
<keyword evidence="12" id="KW-0653">Protein transport</keyword>
<dbReference type="Proteomes" id="UP001472677">
    <property type="component" value="Unassembled WGS sequence"/>
</dbReference>
<dbReference type="CDD" id="cd15841">
    <property type="entry name" value="SNARE_Qc"/>
    <property type="match status" value="1"/>
</dbReference>
<keyword evidence="8" id="KW-0677">Repeat</keyword>
<comment type="subcellular location">
    <subcellularLocation>
        <location evidence="1">Membrane</location>
        <topology evidence="1">Single-pass type I membrane protein</topology>
    </subcellularLocation>
</comment>
<keyword evidence="10" id="KW-0418">Kinase</keyword>
<evidence type="ECO:0000256" key="5">
    <source>
        <dbReference type="ARBA" id="ARBA00022614"/>
    </source>
</evidence>
<evidence type="ECO:0000256" key="2">
    <source>
        <dbReference type="ARBA" id="ARBA00012513"/>
    </source>
</evidence>
<evidence type="ECO:0000256" key="11">
    <source>
        <dbReference type="ARBA" id="ARBA00022840"/>
    </source>
</evidence>
<dbReference type="InterPro" id="IPR001611">
    <property type="entry name" value="Leu-rich_rpt"/>
</dbReference>
<dbReference type="Gene3D" id="3.80.10.10">
    <property type="entry name" value="Ribonuclease Inhibitor"/>
    <property type="match status" value="2"/>
</dbReference>
<evidence type="ECO:0000256" key="16">
    <source>
        <dbReference type="ARBA" id="ARBA00047899"/>
    </source>
</evidence>
<keyword evidence="7" id="KW-0732">Signal</keyword>